<keyword evidence="2" id="KW-1185">Reference proteome</keyword>
<evidence type="ECO:0000313" key="2">
    <source>
        <dbReference type="Proteomes" id="UP001318682"/>
    </source>
</evidence>
<proteinExistence type="predicted"/>
<gene>
    <name evidence="1" type="ORF">ROLI_010340</name>
</gene>
<dbReference type="Proteomes" id="UP001318682">
    <property type="component" value="Chromosome"/>
</dbReference>
<evidence type="ECO:0000313" key="1">
    <source>
        <dbReference type="EMBL" id="WVX47958.1"/>
    </source>
</evidence>
<accession>A0ABZ2BPS1</accession>
<organism evidence="1 2">
    <name type="scientific">Roseobacter fucihabitans</name>
    <dbReference type="NCBI Taxonomy" id="1537242"/>
    <lineage>
        <taxon>Bacteria</taxon>
        <taxon>Pseudomonadati</taxon>
        <taxon>Pseudomonadota</taxon>
        <taxon>Alphaproteobacteria</taxon>
        <taxon>Rhodobacterales</taxon>
        <taxon>Roseobacteraceae</taxon>
        <taxon>Roseobacter</taxon>
    </lineage>
</organism>
<dbReference type="RefSeq" id="WP_187429719.1">
    <property type="nucleotide sequence ID" value="NZ_CP143423.1"/>
</dbReference>
<dbReference type="EMBL" id="CP143423">
    <property type="protein sequence ID" value="WVX47958.1"/>
    <property type="molecule type" value="Genomic_DNA"/>
</dbReference>
<protein>
    <submittedName>
        <fullName evidence="1">Uncharacterized protein</fullName>
    </submittedName>
</protein>
<name>A0ABZ2BPS1_9RHOB</name>
<reference evidence="2" key="1">
    <citation type="submission" date="2024-01" db="EMBL/GenBank/DDBJ databases">
        <title>Roseobacter fucihabitans sp. nov., isolated from the brown alga Fucus spiralis.</title>
        <authorList>
            <person name="Hahnke S."/>
            <person name="Berger M."/>
            <person name="Schlingloff A."/>
            <person name="Athale I."/>
            <person name="Neumann-Schaal M."/>
            <person name="Adenaya A."/>
            <person name="Poehlein A."/>
            <person name="Daniel R."/>
            <person name="Pertersen J."/>
            <person name="Brinkhoff T."/>
        </authorList>
    </citation>
    <scope>NUCLEOTIDE SEQUENCE [LARGE SCALE GENOMIC DNA]</scope>
    <source>
        <strain evidence="2">B14</strain>
    </source>
</reference>
<sequence>MKNYVIGGLVCLVIALVIGVQPVQKVVNEATNRGTLRGVETCMSYSSRELLSAEALRATCVSAFQKSLYGGEHAAGHAGPRADQRGVSWGGVLENKTPDHVTTWVRVSVSIFDPDGTEQKVFAETPIWIDPLDEAEFLVELPDLEPQQFENMEFCDYEVEEPKSCMGWGVTNAMGVSI</sequence>